<organism evidence="2 3">
    <name type="scientific">Fodinibius salicampi</name>
    <dbReference type="NCBI Taxonomy" id="1920655"/>
    <lineage>
        <taxon>Bacteria</taxon>
        <taxon>Pseudomonadati</taxon>
        <taxon>Balneolota</taxon>
        <taxon>Balneolia</taxon>
        <taxon>Balneolales</taxon>
        <taxon>Balneolaceae</taxon>
        <taxon>Fodinibius</taxon>
    </lineage>
</organism>
<name>A0ABT3PZA8_9BACT</name>
<feature type="coiled-coil region" evidence="1">
    <location>
        <begin position="24"/>
        <end position="51"/>
    </location>
</feature>
<dbReference type="RefSeq" id="WP_265789737.1">
    <property type="nucleotide sequence ID" value="NZ_BAABRS010000002.1"/>
</dbReference>
<gene>
    <name evidence="2" type="ORF">LQ318_09870</name>
</gene>
<evidence type="ECO:0000256" key="1">
    <source>
        <dbReference type="SAM" id="Coils"/>
    </source>
</evidence>
<keyword evidence="1" id="KW-0175">Coiled coil</keyword>
<reference evidence="2 3" key="1">
    <citation type="submission" date="2021-11" db="EMBL/GenBank/DDBJ databases">
        <title>Aliifidinibius sp. nov., a new bacterium isolated from saline soil.</title>
        <authorList>
            <person name="Galisteo C."/>
            <person name="De La Haba R."/>
            <person name="Sanchez-Porro C."/>
            <person name="Ventosa A."/>
        </authorList>
    </citation>
    <scope>NUCLEOTIDE SEQUENCE [LARGE SCALE GENOMIC DNA]</scope>
    <source>
        <strain evidence="2 3">KACC 190600</strain>
    </source>
</reference>
<dbReference type="EMBL" id="JAJNDC010000002">
    <property type="protein sequence ID" value="MCW9713212.1"/>
    <property type="molecule type" value="Genomic_DNA"/>
</dbReference>
<proteinExistence type="predicted"/>
<sequence length="118" mass="13505">MQALYSEQAYQQAVTLKVESLNLMDKATESYDNHQEEVEALRIELQKAYEYAKGRPQNTESTQQWGIMIDPEGSLLGGFLRIWEEKGEVSSTLIEQSKGNIEEGFDIIMELESGKREQ</sequence>
<evidence type="ECO:0000313" key="2">
    <source>
        <dbReference type="EMBL" id="MCW9713212.1"/>
    </source>
</evidence>
<protein>
    <submittedName>
        <fullName evidence="2">Uncharacterized protein</fullName>
    </submittedName>
</protein>
<dbReference type="Proteomes" id="UP001207337">
    <property type="component" value="Unassembled WGS sequence"/>
</dbReference>
<keyword evidence="3" id="KW-1185">Reference proteome</keyword>
<comment type="caution">
    <text evidence="2">The sequence shown here is derived from an EMBL/GenBank/DDBJ whole genome shotgun (WGS) entry which is preliminary data.</text>
</comment>
<evidence type="ECO:0000313" key="3">
    <source>
        <dbReference type="Proteomes" id="UP001207337"/>
    </source>
</evidence>
<accession>A0ABT3PZA8</accession>